<dbReference type="Pfam" id="PF01406">
    <property type="entry name" value="tRNA-synt_1e"/>
    <property type="match status" value="1"/>
</dbReference>
<feature type="domain" description="tRNA synthetases class I catalytic" evidence="4">
    <location>
        <begin position="8"/>
        <end position="67"/>
    </location>
</feature>
<comment type="caution">
    <text evidence="5">The sequence shown here is derived from an EMBL/GenBank/DDBJ whole genome shotgun (WGS) entry which is preliminary data.</text>
</comment>
<evidence type="ECO:0000259" key="4">
    <source>
        <dbReference type="Pfam" id="PF01406"/>
    </source>
</evidence>
<keyword evidence="1 5" id="KW-0436">Ligase</keyword>
<keyword evidence="2" id="KW-0547">Nucleotide-binding</keyword>
<protein>
    <submittedName>
        <fullName evidence="5">Cysteine--trna ligase</fullName>
    </submittedName>
</protein>
<gene>
    <name evidence="5" type="ORF">FRX31_007050</name>
</gene>
<dbReference type="GO" id="GO:0005524">
    <property type="term" value="F:ATP binding"/>
    <property type="evidence" value="ECO:0007669"/>
    <property type="project" value="UniProtKB-KW"/>
</dbReference>
<accession>A0A7J6X209</accession>
<evidence type="ECO:0000313" key="5">
    <source>
        <dbReference type="EMBL" id="KAF5203363.1"/>
    </source>
</evidence>
<name>A0A7J6X209_THATH</name>
<dbReference type="AlphaFoldDB" id="A0A7J6X209"/>
<dbReference type="InterPro" id="IPR032678">
    <property type="entry name" value="tRNA-synt_1_cat_dom"/>
</dbReference>
<dbReference type="Gene3D" id="3.40.50.620">
    <property type="entry name" value="HUPs"/>
    <property type="match status" value="1"/>
</dbReference>
<dbReference type="GO" id="GO:0004817">
    <property type="term" value="F:cysteine-tRNA ligase activity"/>
    <property type="evidence" value="ECO:0007669"/>
    <property type="project" value="TreeGrafter"/>
</dbReference>
<dbReference type="PANTHER" id="PTHR10890:SF25">
    <property type="entry name" value="CYSTEINE--TRNA LIGASE, CHLOROPLASTIC_MITOCHONDRIAL"/>
    <property type="match status" value="1"/>
</dbReference>
<dbReference type="Proteomes" id="UP000554482">
    <property type="component" value="Unassembled WGS sequence"/>
</dbReference>
<dbReference type="InterPro" id="IPR024909">
    <property type="entry name" value="Cys-tRNA/MSH_ligase"/>
</dbReference>
<evidence type="ECO:0000313" key="6">
    <source>
        <dbReference type="Proteomes" id="UP000554482"/>
    </source>
</evidence>
<dbReference type="OrthoDB" id="438179at2759"/>
<sequence>MTRQKELFKPKEPGKVGMYVCGITAYDLSHIGHARVYVAFDVLFRYLRHLEYEVYYVRNVTDVDDKFERFFSSQQSVPPPLAIAPGLYAEDVQVSLTLAPHTRNNDQPSVEHPYNTCSKGSFLPALPNLPMQSVLGAGPSSYSTTISTAHR</sequence>
<dbReference type="PANTHER" id="PTHR10890">
    <property type="entry name" value="CYSTEINYL-TRNA SYNTHETASE"/>
    <property type="match status" value="1"/>
</dbReference>
<reference evidence="5 6" key="1">
    <citation type="submission" date="2020-06" db="EMBL/GenBank/DDBJ databases">
        <title>Transcriptomic and genomic resources for Thalictrum thalictroides and T. hernandezii: Facilitating candidate gene discovery in an emerging model plant lineage.</title>
        <authorList>
            <person name="Arias T."/>
            <person name="Riano-Pachon D.M."/>
            <person name="Di Stilio V.S."/>
        </authorList>
    </citation>
    <scope>NUCLEOTIDE SEQUENCE [LARGE SCALE GENOMIC DNA]</scope>
    <source>
        <strain evidence="6">cv. WT478/WT964</strain>
        <tissue evidence="5">Leaves</tissue>
    </source>
</reference>
<organism evidence="5 6">
    <name type="scientific">Thalictrum thalictroides</name>
    <name type="common">Rue-anemone</name>
    <name type="synonym">Anemone thalictroides</name>
    <dbReference type="NCBI Taxonomy" id="46969"/>
    <lineage>
        <taxon>Eukaryota</taxon>
        <taxon>Viridiplantae</taxon>
        <taxon>Streptophyta</taxon>
        <taxon>Embryophyta</taxon>
        <taxon>Tracheophyta</taxon>
        <taxon>Spermatophyta</taxon>
        <taxon>Magnoliopsida</taxon>
        <taxon>Ranunculales</taxon>
        <taxon>Ranunculaceae</taxon>
        <taxon>Thalictroideae</taxon>
        <taxon>Thalictrum</taxon>
    </lineage>
</organism>
<proteinExistence type="predicted"/>
<dbReference type="GO" id="GO:0006423">
    <property type="term" value="P:cysteinyl-tRNA aminoacylation"/>
    <property type="evidence" value="ECO:0007669"/>
    <property type="project" value="TreeGrafter"/>
</dbReference>
<dbReference type="PRINTS" id="PR00983">
    <property type="entry name" value="TRNASYNTHCYS"/>
</dbReference>
<evidence type="ECO:0000256" key="1">
    <source>
        <dbReference type="ARBA" id="ARBA00022598"/>
    </source>
</evidence>
<keyword evidence="6" id="KW-1185">Reference proteome</keyword>
<evidence type="ECO:0000256" key="2">
    <source>
        <dbReference type="ARBA" id="ARBA00022741"/>
    </source>
</evidence>
<dbReference type="EMBL" id="JABWDY010006917">
    <property type="protein sequence ID" value="KAF5203363.1"/>
    <property type="molecule type" value="Genomic_DNA"/>
</dbReference>
<dbReference type="InterPro" id="IPR014729">
    <property type="entry name" value="Rossmann-like_a/b/a_fold"/>
</dbReference>
<dbReference type="GO" id="GO:0005737">
    <property type="term" value="C:cytoplasm"/>
    <property type="evidence" value="ECO:0007669"/>
    <property type="project" value="TreeGrafter"/>
</dbReference>
<keyword evidence="3" id="KW-0067">ATP-binding</keyword>
<evidence type="ECO:0000256" key="3">
    <source>
        <dbReference type="ARBA" id="ARBA00022840"/>
    </source>
</evidence>
<dbReference type="SUPFAM" id="SSF52374">
    <property type="entry name" value="Nucleotidylyl transferase"/>
    <property type="match status" value="1"/>
</dbReference>